<dbReference type="InterPro" id="IPR036162">
    <property type="entry name" value="Resolvase-like_N_sf"/>
</dbReference>
<feature type="domain" description="Resolvase/invertase-type recombinase catalytic" evidence="1">
    <location>
        <begin position="2"/>
        <end position="155"/>
    </location>
</feature>
<dbReference type="Pfam" id="PF02796">
    <property type="entry name" value="HTH_7"/>
    <property type="match status" value="1"/>
</dbReference>
<dbReference type="InterPro" id="IPR006120">
    <property type="entry name" value="Resolvase_HTH_dom"/>
</dbReference>
<dbReference type="GO" id="GO:0003677">
    <property type="term" value="F:DNA binding"/>
    <property type="evidence" value="ECO:0007669"/>
    <property type="project" value="InterPro"/>
</dbReference>
<reference evidence="2 3" key="1">
    <citation type="submission" date="2018-08" db="EMBL/GenBank/DDBJ databases">
        <title>A genome reference for cultivated species of the human gut microbiota.</title>
        <authorList>
            <person name="Zou Y."/>
            <person name="Xue W."/>
            <person name="Luo G."/>
        </authorList>
    </citation>
    <scope>NUCLEOTIDE SEQUENCE [LARGE SCALE GENOMIC DNA]</scope>
    <source>
        <strain evidence="2 3">AF28-11</strain>
    </source>
</reference>
<dbReference type="InterPro" id="IPR050639">
    <property type="entry name" value="SSR_resolvase"/>
</dbReference>
<dbReference type="PANTHER" id="PTHR30461">
    <property type="entry name" value="DNA-INVERTASE FROM LAMBDOID PROPHAGE"/>
    <property type="match status" value="1"/>
</dbReference>
<dbReference type="SMART" id="SM00857">
    <property type="entry name" value="Resolvase"/>
    <property type="match status" value="1"/>
</dbReference>
<proteinExistence type="predicted"/>
<evidence type="ECO:0000313" key="3">
    <source>
        <dbReference type="Proteomes" id="UP000283680"/>
    </source>
</evidence>
<name>A0A412B5C4_BACUN</name>
<organism evidence="2 3">
    <name type="scientific">Bacteroides uniformis</name>
    <dbReference type="NCBI Taxonomy" id="820"/>
    <lineage>
        <taxon>Bacteria</taxon>
        <taxon>Pseudomonadati</taxon>
        <taxon>Bacteroidota</taxon>
        <taxon>Bacteroidia</taxon>
        <taxon>Bacteroidales</taxon>
        <taxon>Bacteroidaceae</taxon>
        <taxon>Bacteroides</taxon>
    </lineage>
</organism>
<comment type="caution">
    <text evidence="2">The sequence shown here is derived from an EMBL/GenBank/DDBJ whole genome shotgun (WGS) entry which is preliminary data.</text>
</comment>
<dbReference type="CDD" id="cd03768">
    <property type="entry name" value="SR_ResInv"/>
    <property type="match status" value="1"/>
</dbReference>
<sequence length="216" mass="24455">MNVVIYSRVSSQSARQSTERQVVDLERFATGRGDKVVAVFEEKVSGRKANVDRPVLSRCLEYCIDSQNQVDILLLSEISRLGRSTLEILKALDILHTHKICVYIQNLNLETLRPDKTVNPLSSLVTTLLGELAAMERQGIIERLNSGRELYIEKGGRLGRRPGSKKSLEQKREEYKEAISLLRKGYSIRNVAKLTNKSVSTILNVKKEFGIENRLK</sequence>
<dbReference type="Pfam" id="PF00239">
    <property type="entry name" value="Resolvase"/>
    <property type="match status" value="1"/>
</dbReference>
<dbReference type="Gene3D" id="3.40.50.1390">
    <property type="entry name" value="Resolvase, N-terminal catalytic domain"/>
    <property type="match status" value="1"/>
</dbReference>
<dbReference type="SUPFAM" id="SSF53041">
    <property type="entry name" value="Resolvase-like"/>
    <property type="match status" value="1"/>
</dbReference>
<evidence type="ECO:0000313" key="2">
    <source>
        <dbReference type="EMBL" id="RGQ47521.1"/>
    </source>
</evidence>
<protein>
    <submittedName>
        <fullName evidence="2">DNA resolvase</fullName>
    </submittedName>
</protein>
<dbReference type="Proteomes" id="UP000283680">
    <property type="component" value="Unassembled WGS sequence"/>
</dbReference>
<dbReference type="PANTHER" id="PTHR30461:SF19">
    <property type="entry name" value="SITE-SPECIFIC RECOMBINASE RESOLVASE FAMILY"/>
    <property type="match status" value="1"/>
</dbReference>
<gene>
    <name evidence="2" type="ORF">DWY92_19080</name>
</gene>
<dbReference type="GO" id="GO:0000150">
    <property type="term" value="F:DNA strand exchange activity"/>
    <property type="evidence" value="ECO:0007669"/>
    <property type="project" value="InterPro"/>
</dbReference>
<accession>A0A412B5C4</accession>
<dbReference type="AlphaFoldDB" id="A0A412B5C4"/>
<evidence type="ECO:0000259" key="1">
    <source>
        <dbReference type="PROSITE" id="PS51736"/>
    </source>
</evidence>
<dbReference type="Gene3D" id="1.10.10.60">
    <property type="entry name" value="Homeodomain-like"/>
    <property type="match status" value="1"/>
</dbReference>
<dbReference type="RefSeq" id="WP_117974824.1">
    <property type="nucleotide sequence ID" value="NZ_QRKG01000029.1"/>
</dbReference>
<dbReference type="PROSITE" id="PS51736">
    <property type="entry name" value="RECOMBINASES_3"/>
    <property type="match status" value="1"/>
</dbReference>
<dbReference type="EMBL" id="QRTH01000015">
    <property type="protein sequence ID" value="RGQ47521.1"/>
    <property type="molecule type" value="Genomic_DNA"/>
</dbReference>
<dbReference type="InterPro" id="IPR006119">
    <property type="entry name" value="Resolv_N"/>
</dbReference>